<dbReference type="AlphaFoldDB" id="A0A6P1XZ02"/>
<reference evidence="1 2" key="1">
    <citation type="submission" date="2020-01" db="EMBL/GenBank/DDBJ databases">
        <title>Complete genome sequence of a human oral phylogroup 1 Treponema sp. strain ATCC 700766, originally isolated from periodontitis dental plaque.</title>
        <authorList>
            <person name="Chan Y."/>
            <person name="Huo Y.-B."/>
            <person name="Yu X.-L."/>
            <person name="Zeng H."/>
            <person name="Leung W.-K."/>
            <person name="Watt R.M."/>
        </authorList>
    </citation>
    <scope>NUCLEOTIDE SEQUENCE [LARGE SCALE GENOMIC DNA]</scope>
    <source>
        <strain evidence="1 2">OMZ 804</strain>
    </source>
</reference>
<gene>
    <name evidence="1" type="ORF">GWP43_02935</name>
</gene>
<evidence type="ECO:0000313" key="1">
    <source>
        <dbReference type="EMBL" id="QHX42575.1"/>
    </source>
</evidence>
<dbReference type="Proteomes" id="UP000464374">
    <property type="component" value="Chromosome"/>
</dbReference>
<organism evidence="1 2">
    <name type="scientific">Treponema vincentii</name>
    <dbReference type="NCBI Taxonomy" id="69710"/>
    <lineage>
        <taxon>Bacteria</taxon>
        <taxon>Pseudomonadati</taxon>
        <taxon>Spirochaetota</taxon>
        <taxon>Spirochaetia</taxon>
        <taxon>Spirochaetales</taxon>
        <taxon>Treponemataceae</taxon>
        <taxon>Treponema</taxon>
    </lineage>
</organism>
<dbReference type="EMBL" id="CP048020">
    <property type="protein sequence ID" value="QHX42575.1"/>
    <property type="molecule type" value="Genomic_DNA"/>
</dbReference>
<sequence>MKHIIRLAAVLFTVTVLYAQNTLITEKSFIVVRNGKEVTATYGGKTLSGDSWKDRTNPSAVLAAFFVSYFKQTDDWHDLIVNNTFYEILVDEMNEAYAQFYGIVDTISITISPEKFMLKGDATAFYTIKIAYSYEDKTDEGEDEVTMRKDKKSGEWLVAELPL</sequence>
<dbReference type="KEGG" id="trz:GWP43_02935"/>
<dbReference type="RefSeq" id="WP_162662583.1">
    <property type="nucleotide sequence ID" value="NZ_CP048020.1"/>
</dbReference>
<accession>A0A6P1XZ02</accession>
<protein>
    <recommendedName>
        <fullName evidence="3">DUF4829 domain-containing protein</fullName>
    </recommendedName>
</protein>
<evidence type="ECO:0008006" key="3">
    <source>
        <dbReference type="Google" id="ProtNLM"/>
    </source>
</evidence>
<evidence type="ECO:0000313" key="2">
    <source>
        <dbReference type="Proteomes" id="UP000464374"/>
    </source>
</evidence>
<proteinExistence type="predicted"/>
<name>A0A6P1XZ02_9SPIR</name>